<organism evidence="2 3">
    <name type="scientific">Nocardiopsis flavescens</name>
    <dbReference type="NCBI Taxonomy" id="758803"/>
    <lineage>
        <taxon>Bacteria</taxon>
        <taxon>Bacillati</taxon>
        <taxon>Actinomycetota</taxon>
        <taxon>Actinomycetes</taxon>
        <taxon>Streptosporangiales</taxon>
        <taxon>Nocardiopsidaceae</taxon>
        <taxon>Nocardiopsis</taxon>
    </lineage>
</organism>
<accession>A0A1M6CPE8</accession>
<gene>
    <name evidence="2" type="ORF">SAMN05421803_101774</name>
</gene>
<dbReference type="InterPro" id="IPR006175">
    <property type="entry name" value="YjgF/YER057c/UK114"/>
</dbReference>
<keyword evidence="3" id="KW-1185">Reference proteome</keyword>
<dbReference type="STRING" id="758803.SAMN05421803_101774"/>
<dbReference type="GO" id="GO:0005829">
    <property type="term" value="C:cytosol"/>
    <property type="evidence" value="ECO:0007669"/>
    <property type="project" value="TreeGrafter"/>
</dbReference>
<evidence type="ECO:0000256" key="1">
    <source>
        <dbReference type="ARBA" id="ARBA00010552"/>
    </source>
</evidence>
<comment type="similarity">
    <text evidence="1">Belongs to the RutC family.</text>
</comment>
<dbReference type="InterPro" id="IPR035959">
    <property type="entry name" value="RutC-like_sf"/>
</dbReference>
<name>A0A1M6CPE8_9ACTN</name>
<dbReference type="Proteomes" id="UP000184452">
    <property type="component" value="Unassembled WGS sequence"/>
</dbReference>
<sequence>MALLCYVFRVRTEREQTMTVTLVHPEKVNRVDVHHQVAVTQGTRTVYLAGQVSWDTGGNLVGRDDVAAQAEQCYLNIAAALEAVGGTAADLAKVTVYVVDLDEDKAERFVVGRDRAGAALGVEFQQPSTWIGVTALAAPGYLVEVDAVAVLP</sequence>
<dbReference type="SUPFAM" id="SSF55298">
    <property type="entry name" value="YjgF-like"/>
    <property type="match status" value="1"/>
</dbReference>
<protein>
    <submittedName>
        <fullName evidence="2">Enamine deaminase RidA, house cleaning of reactive enamine intermediates, YjgF/YER057c/UK114 family</fullName>
    </submittedName>
</protein>
<dbReference type="AlphaFoldDB" id="A0A1M6CPE8"/>
<reference evidence="2 3" key="1">
    <citation type="submission" date="2016-11" db="EMBL/GenBank/DDBJ databases">
        <authorList>
            <person name="Jaros S."/>
            <person name="Januszkiewicz K."/>
            <person name="Wedrychowicz H."/>
        </authorList>
    </citation>
    <scope>NUCLEOTIDE SEQUENCE [LARGE SCALE GENOMIC DNA]</scope>
    <source>
        <strain evidence="2 3">CGMCC 4.5723</strain>
    </source>
</reference>
<dbReference type="PANTHER" id="PTHR11803">
    <property type="entry name" value="2-IMINOBUTANOATE/2-IMINOPROPANOATE DEAMINASE RIDA"/>
    <property type="match status" value="1"/>
</dbReference>
<dbReference type="EMBL" id="FQZK01000001">
    <property type="protein sequence ID" value="SHI62860.1"/>
    <property type="molecule type" value="Genomic_DNA"/>
</dbReference>
<evidence type="ECO:0000313" key="2">
    <source>
        <dbReference type="EMBL" id="SHI62860.1"/>
    </source>
</evidence>
<dbReference type="Gene3D" id="3.30.1330.40">
    <property type="entry name" value="RutC-like"/>
    <property type="match status" value="1"/>
</dbReference>
<proteinExistence type="inferred from homology"/>
<evidence type="ECO:0000313" key="3">
    <source>
        <dbReference type="Proteomes" id="UP000184452"/>
    </source>
</evidence>
<dbReference type="PANTHER" id="PTHR11803:SF58">
    <property type="entry name" value="PROTEIN HMF1-RELATED"/>
    <property type="match status" value="1"/>
</dbReference>
<dbReference type="CDD" id="cd00448">
    <property type="entry name" value="YjgF_YER057c_UK114_family"/>
    <property type="match status" value="1"/>
</dbReference>
<dbReference type="GO" id="GO:0019239">
    <property type="term" value="F:deaminase activity"/>
    <property type="evidence" value="ECO:0007669"/>
    <property type="project" value="TreeGrafter"/>
</dbReference>
<dbReference type="Pfam" id="PF01042">
    <property type="entry name" value="Ribonuc_L-PSP"/>
    <property type="match status" value="1"/>
</dbReference>